<proteinExistence type="predicted"/>
<keyword evidence="3" id="KW-1185">Reference proteome</keyword>
<dbReference type="InterPro" id="IPR014719">
    <property type="entry name" value="Ribosomal_bL12_C/ClpS-like"/>
</dbReference>
<dbReference type="InterPro" id="IPR022935">
    <property type="entry name" value="ClpS"/>
</dbReference>
<gene>
    <name evidence="2" type="primary">clpS</name>
    <name evidence="2" type="ORF">NG665_05625</name>
</gene>
<organism evidence="2 3">
    <name type="scientific">Arcanobacterium pinnipediorum</name>
    <dbReference type="NCBI Taxonomy" id="1503041"/>
    <lineage>
        <taxon>Bacteria</taxon>
        <taxon>Bacillati</taxon>
        <taxon>Actinomycetota</taxon>
        <taxon>Actinomycetes</taxon>
        <taxon>Actinomycetales</taxon>
        <taxon>Actinomycetaceae</taxon>
        <taxon>Arcanobacterium</taxon>
    </lineage>
</organism>
<dbReference type="InterPro" id="IPR003769">
    <property type="entry name" value="ClpS_core"/>
</dbReference>
<evidence type="ECO:0000259" key="1">
    <source>
        <dbReference type="Pfam" id="PF02617"/>
    </source>
</evidence>
<dbReference type="SUPFAM" id="SSF54736">
    <property type="entry name" value="ClpS-like"/>
    <property type="match status" value="1"/>
</dbReference>
<evidence type="ECO:0000313" key="3">
    <source>
        <dbReference type="Proteomes" id="UP001056109"/>
    </source>
</evidence>
<dbReference type="GO" id="GO:0008233">
    <property type="term" value="F:peptidase activity"/>
    <property type="evidence" value="ECO:0007669"/>
    <property type="project" value="UniProtKB-KW"/>
</dbReference>
<protein>
    <submittedName>
        <fullName evidence="2">ATP-dependent Clp protease adapter ClpS</fullName>
    </submittedName>
</protein>
<feature type="domain" description="Adaptor protein ClpS core" evidence="1">
    <location>
        <begin position="13"/>
        <end position="83"/>
    </location>
</feature>
<dbReference type="NCBIfam" id="NF000668">
    <property type="entry name" value="PRK00033.1-1"/>
    <property type="match status" value="1"/>
</dbReference>
<reference evidence="2" key="1">
    <citation type="submission" date="2022-06" db="EMBL/GenBank/DDBJ databases">
        <title>Complete Genome Sequence of Arcanobacterium pinnipediorum strain DSM 28752 isolated from a harbour seal.</title>
        <authorList>
            <person name="Borowiak M."/>
            <person name="Kreitlow A."/>
            <person name="Alssahen M."/>
            <person name="Malorny B."/>
            <person name="Laemmler C."/>
            <person name="Prenger-Berninghoff E."/>
            <person name="Siebert U."/>
            <person name="Ploetz M."/>
            <person name="Abdulmawjood A."/>
        </authorList>
    </citation>
    <scope>NUCLEOTIDE SEQUENCE</scope>
    <source>
        <strain evidence="2">DSM 28752</strain>
    </source>
</reference>
<dbReference type="EMBL" id="CP099547">
    <property type="protein sequence ID" value="USR80243.1"/>
    <property type="molecule type" value="Genomic_DNA"/>
</dbReference>
<dbReference type="PANTHER" id="PTHR33473:SF19">
    <property type="entry name" value="ATP-DEPENDENT CLP PROTEASE ADAPTER PROTEIN CLPS"/>
    <property type="match status" value="1"/>
</dbReference>
<sequence>MPVSQDSSERVGEPQWQTVVHNDPVNLMTYVQWVFESYFGMTPTVARARMLVVHRQGRAVVATGGRESMERHVQALHGYGLRATLEQEA</sequence>
<dbReference type="GO" id="GO:0006508">
    <property type="term" value="P:proteolysis"/>
    <property type="evidence" value="ECO:0007669"/>
    <property type="project" value="UniProtKB-KW"/>
</dbReference>
<keyword evidence="2" id="KW-0645">Protease</keyword>
<dbReference type="Pfam" id="PF02617">
    <property type="entry name" value="ClpS"/>
    <property type="match status" value="1"/>
</dbReference>
<keyword evidence="2" id="KW-0378">Hydrolase</keyword>
<name>A0ABY5AM21_9ACTO</name>
<accession>A0ABY5AM21</accession>
<dbReference type="Proteomes" id="UP001056109">
    <property type="component" value="Chromosome"/>
</dbReference>
<dbReference type="Gene3D" id="3.30.1390.10">
    <property type="match status" value="1"/>
</dbReference>
<dbReference type="PANTHER" id="PTHR33473">
    <property type="entry name" value="ATP-DEPENDENT CLP PROTEASE ADAPTER PROTEIN CLPS1, CHLOROPLASTIC"/>
    <property type="match status" value="1"/>
</dbReference>
<evidence type="ECO:0000313" key="2">
    <source>
        <dbReference type="EMBL" id="USR80243.1"/>
    </source>
</evidence>
<dbReference type="RefSeq" id="WP_252674092.1">
    <property type="nucleotide sequence ID" value="NZ_CP099547.1"/>
</dbReference>